<protein>
    <recommendedName>
        <fullName evidence="3">Arrestin C-terminal-like domain-containing protein</fullName>
    </recommendedName>
</protein>
<name>A0A815YIY9_ADIRI</name>
<gene>
    <name evidence="4" type="ORF">EDS130_LOCUS33070</name>
    <name evidence="5" type="ORF">XAT740_LOCUS44603</name>
</gene>
<dbReference type="PANTHER" id="PTHR11188">
    <property type="entry name" value="ARRESTIN DOMAIN CONTAINING PROTEIN"/>
    <property type="match status" value="1"/>
</dbReference>
<dbReference type="InterPro" id="IPR014756">
    <property type="entry name" value="Ig_E-set"/>
</dbReference>
<dbReference type="Proteomes" id="UP000663828">
    <property type="component" value="Unassembled WGS sequence"/>
</dbReference>
<dbReference type="OrthoDB" id="2333384at2759"/>
<dbReference type="SUPFAM" id="SSF81296">
    <property type="entry name" value="E set domains"/>
    <property type="match status" value="2"/>
</dbReference>
<dbReference type="InterPro" id="IPR050357">
    <property type="entry name" value="Arrestin_domain-protein"/>
</dbReference>
<feature type="signal peptide" evidence="2">
    <location>
        <begin position="1"/>
        <end position="25"/>
    </location>
</feature>
<proteinExistence type="inferred from homology"/>
<dbReference type="Gene3D" id="2.60.40.640">
    <property type="match status" value="2"/>
</dbReference>
<dbReference type="InterPro" id="IPR011021">
    <property type="entry name" value="Arrestin-like_N"/>
</dbReference>
<sequence>MKDCSRLCRFFLFILILSSKKLVLSDTSVACRFDGQDDNIFWIGETITGFVDFVHKDSADLKLDRIDGELIGETVTKVLEETENGNVERKVEEIIFNQKIFVRPLNTKGSFSVERGKHSWPFRFQLADDLPPSFEQNKTDVFKVHYYIRLSFVRSEWYRFNIHKTCPIVVRQPGRLLPLTKLKAEKSSRNGVRFRVIFDRNVVIAGHNLSFNVNFINPKQALIRRVSIILTEYIEYDGREKSVDIIKQDLDYIKALKDKHINRNFQIRIPSTTPVTFTFAESAANHYKLHFEVHLRGIFTNIKLEIPIVVMDLVPDVNDNEKDK</sequence>
<feature type="chain" id="PRO_5035608524" description="Arrestin C-terminal-like domain-containing protein" evidence="2">
    <location>
        <begin position="26"/>
        <end position="324"/>
    </location>
</feature>
<dbReference type="Pfam" id="PF02752">
    <property type="entry name" value="Arrestin_C"/>
    <property type="match status" value="1"/>
</dbReference>
<evidence type="ECO:0000313" key="6">
    <source>
        <dbReference type="Proteomes" id="UP000663828"/>
    </source>
</evidence>
<keyword evidence="2" id="KW-0732">Signal</keyword>
<organism evidence="5 6">
    <name type="scientific">Adineta ricciae</name>
    <name type="common">Rotifer</name>
    <dbReference type="NCBI Taxonomy" id="249248"/>
    <lineage>
        <taxon>Eukaryota</taxon>
        <taxon>Metazoa</taxon>
        <taxon>Spiralia</taxon>
        <taxon>Gnathifera</taxon>
        <taxon>Rotifera</taxon>
        <taxon>Eurotatoria</taxon>
        <taxon>Bdelloidea</taxon>
        <taxon>Adinetida</taxon>
        <taxon>Adinetidae</taxon>
        <taxon>Adineta</taxon>
    </lineage>
</organism>
<dbReference type="Pfam" id="PF00339">
    <property type="entry name" value="Arrestin_N"/>
    <property type="match status" value="1"/>
</dbReference>
<dbReference type="AlphaFoldDB" id="A0A815YIY9"/>
<keyword evidence="6" id="KW-1185">Reference proteome</keyword>
<dbReference type="InterPro" id="IPR014752">
    <property type="entry name" value="Arrestin-like_C"/>
</dbReference>
<comment type="caution">
    <text evidence="5">The sequence shown here is derived from an EMBL/GenBank/DDBJ whole genome shotgun (WGS) entry which is preliminary data.</text>
</comment>
<dbReference type="EMBL" id="CAJNOR010005680">
    <property type="protein sequence ID" value="CAF1572350.1"/>
    <property type="molecule type" value="Genomic_DNA"/>
</dbReference>
<feature type="domain" description="Arrestin C-terminal-like" evidence="3">
    <location>
        <begin position="188"/>
        <end position="315"/>
    </location>
</feature>
<reference evidence="5" key="1">
    <citation type="submission" date="2021-02" db="EMBL/GenBank/DDBJ databases">
        <authorList>
            <person name="Nowell W R."/>
        </authorList>
    </citation>
    <scope>NUCLEOTIDE SEQUENCE</scope>
</reference>
<evidence type="ECO:0000313" key="5">
    <source>
        <dbReference type="EMBL" id="CAF1572350.1"/>
    </source>
</evidence>
<dbReference type="SMART" id="SM01017">
    <property type="entry name" value="Arrestin_C"/>
    <property type="match status" value="1"/>
</dbReference>
<evidence type="ECO:0000256" key="2">
    <source>
        <dbReference type="SAM" id="SignalP"/>
    </source>
</evidence>
<dbReference type="InterPro" id="IPR011022">
    <property type="entry name" value="Arrestin_C-like"/>
</dbReference>
<comment type="similarity">
    <text evidence="1">Belongs to the arrestin family.</text>
</comment>
<dbReference type="GO" id="GO:0015031">
    <property type="term" value="P:protein transport"/>
    <property type="evidence" value="ECO:0007669"/>
    <property type="project" value="TreeGrafter"/>
</dbReference>
<evidence type="ECO:0000256" key="1">
    <source>
        <dbReference type="ARBA" id="ARBA00005298"/>
    </source>
</evidence>
<dbReference type="EMBL" id="CAJNOJ010000260">
    <property type="protein sequence ID" value="CAF1347237.1"/>
    <property type="molecule type" value="Genomic_DNA"/>
</dbReference>
<dbReference type="PANTHER" id="PTHR11188:SF17">
    <property type="entry name" value="FI21816P1"/>
    <property type="match status" value="1"/>
</dbReference>
<evidence type="ECO:0000313" key="4">
    <source>
        <dbReference type="EMBL" id="CAF1347237.1"/>
    </source>
</evidence>
<dbReference type="Proteomes" id="UP000663852">
    <property type="component" value="Unassembled WGS sequence"/>
</dbReference>
<evidence type="ECO:0000259" key="3">
    <source>
        <dbReference type="SMART" id="SM01017"/>
    </source>
</evidence>
<accession>A0A815YIY9</accession>
<dbReference type="GO" id="GO:0005737">
    <property type="term" value="C:cytoplasm"/>
    <property type="evidence" value="ECO:0007669"/>
    <property type="project" value="TreeGrafter"/>
</dbReference>